<name>A0A2N9LCH8_9BACT</name>
<evidence type="ECO:0000313" key="1">
    <source>
        <dbReference type="EMBL" id="SPE20980.1"/>
    </source>
</evidence>
<dbReference type="EMBL" id="OKRB01000086">
    <property type="protein sequence ID" value="SPE20980.1"/>
    <property type="molecule type" value="Genomic_DNA"/>
</dbReference>
<gene>
    <name evidence="1" type="ORF">SBA5_30187</name>
</gene>
<organism evidence="1 2">
    <name type="scientific">Candidatus Sulfuritelmatomonas gaucii</name>
    <dbReference type="NCBI Taxonomy" id="2043161"/>
    <lineage>
        <taxon>Bacteria</taxon>
        <taxon>Pseudomonadati</taxon>
        <taxon>Acidobacteriota</taxon>
        <taxon>Terriglobia</taxon>
        <taxon>Terriglobales</taxon>
        <taxon>Acidobacteriaceae</taxon>
        <taxon>Candidatus Sulfuritelmatomonas</taxon>
    </lineage>
</organism>
<dbReference type="Proteomes" id="UP000239735">
    <property type="component" value="Unassembled WGS sequence"/>
</dbReference>
<proteinExistence type="predicted"/>
<accession>A0A2N9LCH8</accession>
<dbReference type="AlphaFoldDB" id="A0A2N9LCH8"/>
<evidence type="ECO:0000313" key="2">
    <source>
        <dbReference type="Proteomes" id="UP000239735"/>
    </source>
</evidence>
<protein>
    <submittedName>
        <fullName evidence="1">Uncharacterized protein</fullName>
    </submittedName>
</protein>
<sequence>MGDAAVGTDFGTTSNSLSSRASRIVAQRGSEVIFYSAEHRPLACNPLGERWWLPDIRSYHNQFCFQRVAKLVSHGIL</sequence>
<reference evidence="2" key="1">
    <citation type="submission" date="2018-02" db="EMBL/GenBank/DDBJ databases">
        <authorList>
            <person name="Hausmann B."/>
        </authorList>
    </citation>
    <scope>NUCLEOTIDE SEQUENCE [LARGE SCALE GENOMIC DNA]</scope>
    <source>
        <strain evidence="2">Peat soil MAG SbA5</strain>
    </source>
</reference>